<comment type="caution">
    <text evidence="1">The sequence shown here is derived from an EMBL/GenBank/DDBJ whole genome shotgun (WGS) entry which is preliminary data.</text>
</comment>
<proteinExistence type="predicted"/>
<protein>
    <submittedName>
        <fullName evidence="1">Uncharacterized protein</fullName>
    </submittedName>
</protein>
<accession>A0AAD8WPC9</accession>
<organism evidence="1 2">
    <name type="scientific">Lolium multiflorum</name>
    <name type="common">Italian ryegrass</name>
    <name type="synonym">Lolium perenne subsp. multiflorum</name>
    <dbReference type="NCBI Taxonomy" id="4521"/>
    <lineage>
        <taxon>Eukaryota</taxon>
        <taxon>Viridiplantae</taxon>
        <taxon>Streptophyta</taxon>
        <taxon>Embryophyta</taxon>
        <taxon>Tracheophyta</taxon>
        <taxon>Spermatophyta</taxon>
        <taxon>Magnoliopsida</taxon>
        <taxon>Liliopsida</taxon>
        <taxon>Poales</taxon>
        <taxon>Poaceae</taxon>
        <taxon>BOP clade</taxon>
        <taxon>Pooideae</taxon>
        <taxon>Poodae</taxon>
        <taxon>Poeae</taxon>
        <taxon>Poeae Chloroplast Group 2 (Poeae type)</taxon>
        <taxon>Loliodinae</taxon>
        <taxon>Loliinae</taxon>
        <taxon>Lolium</taxon>
    </lineage>
</organism>
<reference evidence="1" key="1">
    <citation type="submission" date="2023-07" db="EMBL/GenBank/DDBJ databases">
        <title>A chromosome-level genome assembly of Lolium multiflorum.</title>
        <authorList>
            <person name="Chen Y."/>
            <person name="Copetti D."/>
            <person name="Kolliker R."/>
            <person name="Studer B."/>
        </authorList>
    </citation>
    <scope>NUCLEOTIDE SEQUENCE</scope>
    <source>
        <strain evidence="1">02402/16</strain>
        <tissue evidence="1">Leaf</tissue>
    </source>
</reference>
<evidence type="ECO:0000313" key="1">
    <source>
        <dbReference type="EMBL" id="KAK1669611.1"/>
    </source>
</evidence>
<dbReference type="AlphaFoldDB" id="A0AAD8WPC9"/>
<name>A0AAD8WPC9_LOLMU</name>
<keyword evidence="2" id="KW-1185">Reference proteome</keyword>
<sequence length="76" mass="8200">MKGEAFTTWSSSAVKKGVWEVVSPADGVAVDAAKNKRAMAQLLGALSEDILMSVLMKKMAKEVWDSLKTRFIGAVL</sequence>
<dbReference type="Proteomes" id="UP001231189">
    <property type="component" value="Unassembled WGS sequence"/>
</dbReference>
<gene>
    <name evidence="1" type="ORF">QYE76_057770</name>
</gene>
<evidence type="ECO:0000313" key="2">
    <source>
        <dbReference type="Proteomes" id="UP001231189"/>
    </source>
</evidence>
<dbReference type="EMBL" id="JAUUTY010000003">
    <property type="protein sequence ID" value="KAK1669611.1"/>
    <property type="molecule type" value="Genomic_DNA"/>
</dbReference>